<accession>A0AAD4F1X2</accession>
<dbReference type="Gene3D" id="3.40.50.1110">
    <property type="entry name" value="SGNH hydrolase"/>
    <property type="match status" value="1"/>
</dbReference>
<dbReference type="InterPro" id="IPR052762">
    <property type="entry name" value="PCW_deacetylase/CE"/>
</dbReference>
<dbReference type="Proteomes" id="UP001197093">
    <property type="component" value="Unassembled WGS sequence"/>
</dbReference>
<protein>
    <recommendedName>
        <fullName evidence="4">SGNH hydrolase-type esterase domain-containing protein</fullName>
    </recommendedName>
</protein>
<proteinExistence type="predicted"/>
<organism evidence="2 3">
    <name type="scientific">Staphylotrichum longicolle</name>
    <dbReference type="NCBI Taxonomy" id="669026"/>
    <lineage>
        <taxon>Eukaryota</taxon>
        <taxon>Fungi</taxon>
        <taxon>Dikarya</taxon>
        <taxon>Ascomycota</taxon>
        <taxon>Pezizomycotina</taxon>
        <taxon>Sordariomycetes</taxon>
        <taxon>Sordariomycetidae</taxon>
        <taxon>Sordariales</taxon>
        <taxon>Chaetomiaceae</taxon>
        <taxon>Staphylotrichum</taxon>
    </lineage>
</organism>
<dbReference type="GO" id="GO:0052689">
    <property type="term" value="F:carboxylic ester hydrolase activity"/>
    <property type="evidence" value="ECO:0007669"/>
    <property type="project" value="InterPro"/>
</dbReference>
<name>A0AAD4F1X2_9PEZI</name>
<dbReference type="CDD" id="cd01831">
    <property type="entry name" value="Endoglucanase_E_like"/>
    <property type="match status" value="1"/>
</dbReference>
<feature type="chain" id="PRO_5042172024" description="SGNH hydrolase-type esterase domain-containing protein" evidence="1">
    <location>
        <begin position="21"/>
        <end position="353"/>
    </location>
</feature>
<dbReference type="InterPro" id="IPR036514">
    <property type="entry name" value="SGNH_hydro_sf"/>
</dbReference>
<gene>
    <name evidence="2" type="ORF">NEMBOFW57_001827</name>
</gene>
<dbReference type="PANTHER" id="PTHR37834:SF2">
    <property type="entry name" value="ESTERASE, SGNH HYDROLASE-TYPE"/>
    <property type="match status" value="1"/>
</dbReference>
<evidence type="ECO:0008006" key="4">
    <source>
        <dbReference type="Google" id="ProtNLM"/>
    </source>
</evidence>
<evidence type="ECO:0000313" key="3">
    <source>
        <dbReference type="Proteomes" id="UP001197093"/>
    </source>
</evidence>
<dbReference type="EMBL" id="JAHCVI010000001">
    <property type="protein sequence ID" value="KAG7291806.1"/>
    <property type="molecule type" value="Genomic_DNA"/>
</dbReference>
<keyword evidence="3" id="KW-1185">Reference proteome</keyword>
<dbReference type="InterPro" id="IPR037461">
    <property type="entry name" value="CtCE2-like_dom"/>
</dbReference>
<dbReference type="PANTHER" id="PTHR37834">
    <property type="entry name" value="GDSL-LIKE LIPASE/ACYLHYDROLASE DOMAIN PROTEIN (AFU_ORTHOLOGUE AFUA_2G00620)"/>
    <property type="match status" value="1"/>
</dbReference>
<evidence type="ECO:0000313" key="2">
    <source>
        <dbReference type="EMBL" id="KAG7291806.1"/>
    </source>
</evidence>
<sequence>MWSLRNVAVFGLTLLSQASATILQNGQVRPTNFPDTRIDPSAFSFKTYPADATEISYKGRIKFAYTGKTVAISFGNLTSDSVLVGYRIGGLDWMFTNITAGATHLLVSPETPGSDLAGPINPWTFEMRVTNWAFGIQLNAVHVAAGEKLIKLPDFGRRIEVIGDSLASGMYTSYEGLSSWPKKPEPWDFSKRPAADIVVINIGTNDNNKANNVSTTAYIDALTKLIQGVHGKWPKAQVVVMSLWLGFYQSGNTYLPNAPEGWVNEIYQMVKWFNSDDYLRNPVIYDGVTKKTSRTGRKAKPFVHHFNTSGILQHNDIGPQWHPTDVGAIKVASHLQQFIRMKFDWEFYATGPE</sequence>
<dbReference type="AlphaFoldDB" id="A0AAD4F1X2"/>
<keyword evidence="1" id="KW-0732">Signal</keyword>
<feature type="signal peptide" evidence="1">
    <location>
        <begin position="1"/>
        <end position="20"/>
    </location>
</feature>
<comment type="caution">
    <text evidence="2">The sequence shown here is derived from an EMBL/GenBank/DDBJ whole genome shotgun (WGS) entry which is preliminary data.</text>
</comment>
<reference evidence="2" key="1">
    <citation type="submission" date="2023-02" db="EMBL/GenBank/DDBJ databases">
        <authorList>
            <person name="Palmer J.M."/>
        </authorList>
    </citation>
    <scope>NUCLEOTIDE SEQUENCE</scope>
    <source>
        <strain evidence="2">FW57</strain>
    </source>
</reference>
<dbReference type="SUPFAM" id="SSF52266">
    <property type="entry name" value="SGNH hydrolase"/>
    <property type="match status" value="1"/>
</dbReference>
<evidence type="ECO:0000256" key="1">
    <source>
        <dbReference type="SAM" id="SignalP"/>
    </source>
</evidence>